<dbReference type="PANTHER" id="PTHR30032">
    <property type="entry name" value="N-ACETYLMURAMOYL-L-ALANINE AMIDASE-RELATED"/>
    <property type="match status" value="1"/>
</dbReference>
<dbReference type="Pfam" id="PF07495">
    <property type="entry name" value="Y_Y_Y"/>
    <property type="match status" value="2"/>
</dbReference>
<feature type="region of interest" description="Disordered" evidence="1">
    <location>
        <begin position="669"/>
        <end position="702"/>
    </location>
</feature>
<keyword evidence="2" id="KW-0732">Signal</keyword>
<dbReference type="OrthoDB" id="9794671at2"/>
<dbReference type="AlphaFoldDB" id="A0A4R7KAD9"/>
<protein>
    <submittedName>
        <fullName evidence="6">SpoIID/LytB domain protein</fullName>
    </submittedName>
</protein>
<feature type="domain" description="Two component regulator three Y" evidence="4">
    <location>
        <begin position="513"/>
        <end position="574"/>
    </location>
</feature>
<name>A0A4R7KAD9_9CLOT</name>
<dbReference type="GO" id="GO:0030288">
    <property type="term" value="C:outer membrane-bounded periplasmic space"/>
    <property type="evidence" value="ECO:0007669"/>
    <property type="project" value="TreeGrafter"/>
</dbReference>
<accession>A0A4R7KAD9</accession>
<feature type="chain" id="PRO_5020252309" evidence="2">
    <location>
        <begin position="28"/>
        <end position="761"/>
    </location>
</feature>
<evidence type="ECO:0000313" key="7">
    <source>
        <dbReference type="Proteomes" id="UP000295325"/>
    </source>
</evidence>
<evidence type="ECO:0000313" key="6">
    <source>
        <dbReference type="EMBL" id="TDT50834.1"/>
    </source>
</evidence>
<dbReference type="EMBL" id="SOAZ01000024">
    <property type="protein sequence ID" value="TDT50834.1"/>
    <property type="molecule type" value="Genomic_DNA"/>
</dbReference>
<dbReference type="RefSeq" id="WP_133628985.1">
    <property type="nucleotide sequence ID" value="NZ_SOAZ01000024.1"/>
</dbReference>
<evidence type="ECO:0000259" key="3">
    <source>
        <dbReference type="Pfam" id="PF01471"/>
    </source>
</evidence>
<gene>
    <name evidence="6" type="ORF">EDD71_12447</name>
</gene>
<dbReference type="Gene3D" id="1.10.101.10">
    <property type="entry name" value="PGBD-like superfamily/PGBD"/>
    <property type="match status" value="2"/>
</dbReference>
<feature type="domain" description="Two component regulator three Y" evidence="4">
    <location>
        <begin position="416"/>
        <end position="480"/>
    </location>
</feature>
<dbReference type="Proteomes" id="UP000295325">
    <property type="component" value="Unassembled WGS sequence"/>
</dbReference>
<feature type="region of interest" description="Disordered" evidence="1">
    <location>
        <begin position="576"/>
        <end position="601"/>
    </location>
</feature>
<keyword evidence="7" id="KW-1185">Reference proteome</keyword>
<organism evidence="6 7">
    <name type="scientific">Fonticella tunisiensis</name>
    <dbReference type="NCBI Taxonomy" id="1096341"/>
    <lineage>
        <taxon>Bacteria</taxon>
        <taxon>Bacillati</taxon>
        <taxon>Bacillota</taxon>
        <taxon>Clostridia</taxon>
        <taxon>Eubacteriales</taxon>
        <taxon>Clostridiaceae</taxon>
        <taxon>Fonticella</taxon>
    </lineage>
</organism>
<feature type="domain" description="Peptidoglycan binding-like" evidence="3">
    <location>
        <begin position="605"/>
        <end position="660"/>
    </location>
</feature>
<dbReference type="InterPro" id="IPR002477">
    <property type="entry name" value="Peptidoglycan-bd-like"/>
</dbReference>
<feature type="signal peptide" evidence="2">
    <location>
        <begin position="1"/>
        <end position="27"/>
    </location>
</feature>
<proteinExistence type="predicted"/>
<reference evidence="6 7" key="1">
    <citation type="submission" date="2019-03" db="EMBL/GenBank/DDBJ databases">
        <title>Genomic Encyclopedia of Type Strains, Phase IV (KMG-IV): sequencing the most valuable type-strain genomes for metagenomic binning, comparative biology and taxonomic classification.</title>
        <authorList>
            <person name="Goeker M."/>
        </authorList>
    </citation>
    <scope>NUCLEOTIDE SEQUENCE [LARGE SCALE GENOMIC DNA]</scope>
    <source>
        <strain evidence="6 7">DSM 24455</strain>
    </source>
</reference>
<dbReference type="Pfam" id="PF01471">
    <property type="entry name" value="PG_binding_1"/>
    <property type="match status" value="2"/>
</dbReference>
<dbReference type="InterPro" id="IPR036366">
    <property type="entry name" value="PGBDSf"/>
</dbReference>
<evidence type="ECO:0000256" key="2">
    <source>
        <dbReference type="SAM" id="SignalP"/>
    </source>
</evidence>
<evidence type="ECO:0000259" key="5">
    <source>
        <dbReference type="Pfam" id="PF08486"/>
    </source>
</evidence>
<dbReference type="GO" id="GO:0030435">
    <property type="term" value="P:sporulation resulting in formation of a cellular spore"/>
    <property type="evidence" value="ECO:0007669"/>
    <property type="project" value="InterPro"/>
</dbReference>
<feature type="domain" description="Peptidoglycan binding-like" evidence="3">
    <location>
        <begin position="700"/>
        <end position="755"/>
    </location>
</feature>
<dbReference type="InterPro" id="IPR051922">
    <property type="entry name" value="Bact_Sporulation_Assoc"/>
</dbReference>
<comment type="caution">
    <text evidence="6">The sequence shown here is derived from an EMBL/GenBank/DDBJ whole genome shotgun (WGS) entry which is preliminary data.</text>
</comment>
<dbReference type="SUPFAM" id="SSF47090">
    <property type="entry name" value="PGBD-like"/>
    <property type="match status" value="2"/>
</dbReference>
<feature type="domain" description="Sporulation stage II protein D amidase enhancer LytB N-terminal" evidence="5">
    <location>
        <begin position="124"/>
        <end position="214"/>
    </location>
</feature>
<dbReference type="PANTHER" id="PTHR30032:SF4">
    <property type="entry name" value="AMIDASE ENHANCER"/>
    <property type="match status" value="1"/>
</dbReference>
<evidence type="ECO:0000259" key="4">
    <source>
        <dbReference type="Pfam" id="PF07495"/>
    </source>
</evidence>
<dbReference type="InterPro" id="IPR011123">
    <property type="entry name" value="Y_Y_Y"/>
</dbReference>
<evidence type="ECO:0000256" key="1">
    <source>
        <dbReference type="SAM" id="MobiDB-lite"/>
    </source>
</evidence>
<dbReference type="NCBIfam" id="TIGR02669">
    <property type="entry name" value="SpoIID_LytB"/>
    <property type="match status" value="1"/>
</dbReference>
<dbReference type="InterPro" id="IPR036365">
    <property type="entry name" value="PGBD-like_sf"/>
</dbReference>
<sequence>MKKFAISFFTALSFLLSMLFYASPALGYTNSNYYRDLRVGLKNMLSPSVNVTLSGEYKAGEKTYASGTSFTLTVSNGKVLFNGEEYDSITFVPSSDKNTIKLRVNNGTIKEYSYLGSMTFKVSDNQVFEINTINIEDYLKGVVPYEMSNSYPLEALKAQAVAARNYALANMGKYNSYGYDIDDTISNQVYRGYNSYYANAIRAVEETRGMVLLYGDKLVNAYYSASNGGYTEASENVWLSSLPYFNAKPDAYDKDPSYDWTASFTSSEIDEILKNKGYLSETDSFIKIDTDTIRKYESGRISNIEIVYSTSTGSINRKAFGKESARTFLGLKSSLYDVSLNDGVYTFTGKGYGHGVGLSQIGARDRAKAGQTYEDILKFYYDGSYLYNLRTRITSFNLDKTKIIQGDGVTFTSQASNGNIPLYRYIVKKGDSVVYTRDYSEVSKDTFTPGEPGDYSVELYVKDKLSTQDYEATDRISFSVYAQPKIKTVTVSPEKPVEKKPVSVSVEYEGGSTDGVEYKYEILKSGKFISTGLALNSTYSFTPDSSGQYVVKAYIKDKLSTKQYDDVKEITVTVEKTPAAPPTPQPSTPGSTSFSLSRTLKKGSRGEDVKWLQDALKRLGYYKSTIDGSFGPGTYSAVVAFQRANGLKADGVVGPATASKINEKLQGGTTIQPIAPPTSQPSTPGSTSFSLSRTLKKGSRGEDVKRLQDALKRLGYYKSTIDGSFGPGTYSAVVAFQRANNLATDGIVGPATAAKINEKLR</sequence>
<dbReference type="InterPro" id="IPR013693">
    <property type="entry name" value="SpoIID/LytB_N"/>
</dbReference>
<dbReference type="InterPro" id="IPR013486">
    <property type="entry name" value="SpoIID/LytB"/>
</dbReference>
<dbReference type="Pfam" id="PF08486">
    <property type="entry name" value="SpoIID"/>
    <property type="match status" value="1"/>
</dbReference>